<dbReference type="SUPFAM" id="SSF56672">
    <property type="entry name" value="DNA/RNA polymerases"/>
    <property type="match status" value="1"/>
</dbReference>
<dbReference type="PANTHER" id="PTHR24559">
    <property type="entry name" value="TRANSPOSON TY3-I GAG-POL POLYPROTEIN"/>
    <property type="match status" value="1"/>
</dbReference>
<proteinExistence type="predicted"/>
<dbReference type="Proteomes" id="UP000257109">
    <property type="component" value="Unassembled WGS sequence"/>
</dbReference>
<comment type="caution">
    <text evidence="2">The sequence shown here is derived from an EMBL/GenBank/DDBJ whole genome shotgun (WGS) entry which is preliminary data.</text>
</comment>
<evidence type="ECO:0000313" key="2">
    <source>
        <dbReference type="EMBL" id="RDX87850.1"/>
    </source>
</evidence>
<dbReference type="InterPro" id="IPR043502">
    <property type="entry name" value="DNA/RNA_pol_sf"/>
</dbReference>
<keyword evidence="3" id="KW-1185">Reference proteome</keyword>
<dbReference type="PANTHER" id="PTHR24559:SF430">
    <property type="entry name" value="RNA-DIRECTED DNA POLYMERASE"/>
    <property type="match status" value="1"/>
</dbReference>
<dbReference type="InterPro" id="IPR053134">
    <property type="entry name" value="RNA-dir_DNA_polymerase"/>
</dbReference>
<gene>
    <name evidence="2" type="primary">pol</name>
    <name evidence="2" type="ORF">CR513_30630</name>
</gene>
<accession>A0A371GBA6</accession>
<organism evidence="2 3">
    <name type="scientific">Mucuna pruriens</name>
    <name type="common">Velvet bean</name>
    <name type="synonym">Dolichos pruriens</name>
    <dbReference type="NCBI Taxonomy" id="157652"/>
    <lineage>
        <taxon>Eukaryota</taxon>
        <taxon>Viridiplantae</taxon>
        <taxon>Streptophyta</taxon>
        <taxon>Embryophyta</taxon>
        <taxon>Tracheophyta</taxon>
        <taxon>Spermatophyta</taxon>
        <taxon>Magnoliopsida</taxon>
        <taxon>eudicotyledons</taxon>
        <taxon>Gunneridae</taxon>
        <taxon>Pentapetalae</taxon>
        <taxon>rosids</taxon>
        <taxon>fabids</taxon>
        <taxon>Fabales</taxon>
        <taxon>Fabaceae</taxon>
        <taxon>Papilionoideae</taxon>
        <taxon>50 kb inversion clade</taxon>
        <taxon>NPAAA clade</taxon>
        <taxon>indigoferoid/millettioid clade</taxon>
        <taxon>Phaseoleae</taxon>
        <taxon>Mucuna</taxon>
    </lineage>
</organism>
<feature type="region of interest" description="Disordered" evidence="1">
    <location>
        <begin position="124"/>
        <end position="147"/>
    </location>
</feature>
<dbReference type="AlphaFoldDB" id="A0A371GBA6"/>
<dbReference type="EMBL" id="QJKJ01006114">
    <property type="protein sequence ID" value="RDX87850.1"/>
    <property type="molecule type" value="Genomic_DNA"/>
</dbReference>
<evidence type="ECO:0000256" key="1">
    <source>
        <dbReference type="SAM" id="MobiDB-lite"/>
    </source>
</evidence>
<dbReference type="Gene3D" id="3.30.70.270">
    <property type="match status" value="1"/>
</dbReference>
<protein>
    <submittedName>
        <fullName evidence="2">Retrovirus-related Pol polyprotein from transposon opus</fullName>
    </submittedName>
</protein>
<sequence length="147" mass="17049">MYPPDMEKTTFMTEGPNYCYRVMLFELKNIGRNLKVYIDGMVLKSENANTHITELEEIFSEIRKHNMQLNLKNVCSRSRGKSLGFMLRQKGIEANLNKCRVIIEKVGQALLLYRYHLNDSPRVRSPLNPSVLHKQSTSGFKDKIPND</sequence>
<dbReference type="InterPro" id="IPR043128">
    <property type="entry name" value="Rev_trsase/Diguanyl_cyclase"/>
</dbReference>
<reference evidence="2" key="1">
    <citation type="submission" date="2018-05" db="EMBL/GenBank/DDBJ databases">
        <title>Draft genome of Mucuna pruriens seed.</title>
        <authorList>
            <person name="Nnadi N.E."/>
            <person name="Vos R."/>
            <person name="Hasami M.H."/>
            <person name="Devisetty U.K."/>
            <person name="Aguiy J.C."/>
        </authorList>
    </citation>
    <scope>NUCLEOTIDE SEQUENCE [LARGE SCALE GENOMIC DNA]</scope>
    <source>
        <strain evidence="2">JCA_2017</strain>
    </source>
</reference>
<evidence type="ECO:0000313" key="3">
    <source>
        <dbReference type="Proteomes" id="UP000257109"/>
    </source>
</evidence>
<name>A0A371GBA6_MUCPR</name>
<dbReference type="OrthoDB" id="101614at2759"/>
<feature type="non-terminal residue" evidence="2">
    <location>
        <position position="1"/>
    </location>
</feature>